<keyword evidence="1" id="KW-1133">Transmembrane helix</keyword>
<reference evidence="2 5" key="2">
    <citation type="submission" date="2020-04" db="EMBL/GenBank/DDBJ databases">
        <title>Genomic analysis of gastric non-Helicobacter pylori Helicobacters isolated in Japan.</title>
        <authorList>
            <person name="Suzuki M."/>
            <person name="Rimbara E."/>
        </authorList>
    </citation>
    <scope>NUCLEOTIDE SEQUENCE [LARGE SCALE GENOMIC DNA]</scope>
    <source>
        <strain evidence="2 5">NHP19-0020</strain>
    </source>
</reference>
<keyword evidence="1" id="KW-0472">Membrane</keyword>
<dbReference type="RefSeq" id="WP_231102869.1">
    <property type="nucleotide sequence ID" value="NZ_AP019774.1"/>
</dbReference>
<name>A0A6J4CWX9_9HELI</name>
<sequence>MKLRYYGTFTILFMAAIGWYIYHATPEKLTLNVAQHTFVLPVAFWVVGAVFVFFLFTLFFMLLGGIGSFFKRYKEKRDFEKLVGQIIDQNTHNSFSKQNYSNAHFAELSNILSRFFLKEDLNTAQSGHERVDQLFELYQKVQKGEEVEWQKYHLDAHNSLYTQNISNKIDRDLKYASFVLKKEGFSPEAKKQALINIIQRGSLKEIPKVLKGAKELVDKSVLAVLLQVFWQKNVGLSQVEVVELCAGVGYDKQQYLQMALDSKPFLSPDDWFKFFELLASKDELAEKALLFVLLDLEMLEQAQERLNTHPQDEFLIIKAYLELKKSNQTYPLAIFFGLSNPPVKLSKTDNTPSTN</sequence>
<feature type="transmembrane region" description="Helical" evidence="1">
    <location>
        <begin position="42"/>
        <end position="70"/>
    </location>
</feature>
<accession>A0A6J4CWX9</accession>
<organism evidence="3 4">
    <name type="scientific">Helicobacter suis</name>
    <dbReference type="NCBI Taxonomy" id="104628"/>
    <lineage>
        <taxon>Bacteria</taxon>
        <taxon>Pseudomonadati</taxon>
        <taxon>Campylobacterota</taxon>
        <taxon>Epsilonproteobacteria</taxon>
        <taxon>Campylobacterales</taxon>
        <taxon>Helicobacteraceae</taxon>
        <taxon>Helicobacter</taxon>
    </lineage>
</organism>
<evidence type="ECO:0000313" key="2">
    <source>
        <dbReference type="EMBL" id="BCD45769.1"/>
    </source>
</evidence>
<dbReference type="Proteomes" id="UP000317935">
    <property type="component" value="Chromosome"/>
</dbReference>
<dbReference type="GeneID" id="56929357"/>
<evidence type="ECO:0000313" key="5">
    <source>
        <dbReference type="Proteomes" id="UP000509742"/>
    </source>
</evidence>
<keyword evidence="1" id="KW-0812">Transmembrane</keyword>
<reference evidence="3 4" key="1">
    <citation type="submission" date="2019-06" db="EMBL/GenBank/DDBJ databases">
        <title>Complete genome sequence of Helicobacter suis SNTW101c.</title>
        <authorList>
            <person name="Rimbara E."/>
            <person name="Suzuki M."/>
            <person name="Matsui H."/>
            <person name="Nakamura M."/>
            <person name="Mori S."/>
            <person name="Shibayama K."/>
        </authorList>
    </citation>
    <scope>NUCLEOTIDE SEQUENCE [LARGE SCALE GENOMIC DNA]</scope>
    <source>
        <strain evidence="3 4">SNTW101c</strain>
    </source>
</reference>
<feature type="transmembrane region" description="Helical" evidence="1">
    <location>
        <begin position="5"/>
        <end position="22"/>
    </location>
</feature>
<keyword evidence="5" id="KW-1185">Reference proteome</keyword>
<dbReference type="EMBL" id="AP019774">
    <property type="protein sequence ID" value="BCD70027.1"/>
    <property type="molecule type" value="Genomic_DNA"/>
</dbReference>
<proteinExistence type="predicted"/>
<evidence type="ECO:0000256" key="1">
    <source>
        <dbReference type="SAM" id="Phobius"/>
    </source>
</evidence>
<gene>
    <name evidence="2" type="ORF">NHP190020_08080</name>
    <name evidence="3" type="ORF">SNTW_06720</name>
</gene>
<dbReference type="Proteomes" id="UP000509742">
    <property type="component" value="Chromosome"/>
</dbReference>
<evidence type="ECO:0000313" key="3">
    <source>
        <dbReference type="EMBL" id="BCD70027.1"/>
    </source>
</evidence>
<protein>
    <submittedName>
        <fullName evidence="3">LapA family protein</fullName>
    </submittedName>
</protein>
<dbReference type="EMBL" id="AP023036">
    <property type="protein sequence ID" value="BCD45769.1"/>
    <property type="molecule type" value="Genomic_DNA"/>
</dbReference>
<dbReference type="AlphaFoldDB" id="A0A6J4CWX9"/>
<evidence type="ECO:0000313" key="4">
    <source>
        <dbReference type="Proteomes" id="UP000317935"/>
    </source>
</evidence>